<evidence type="ECO:0000313" key="1">
    <source>
        <dbReference type="EMBL" id="MBC8753238.1"/>
    </source>
</evidence>
<dbReference type="RefSeq" id="WP_187560278.1">
    <property type="nucleotide sequence ID" value="NZ_JACGWS010000001.1"/>
</dbReference>
<name>A0ABR7Q3Y3_9FLAO</name>
<organism evidence="1 2">
    <name type="scientific">Kordia aestuariivivens</name>
    <dbReference type="NCBI Taxonomy" id="2759037"/>
    <lineage>
        <taxon>Bacteria</taxon>
        <taxon>Pseudomonadati</taxon>
        <taxon>Bacteroidota</taxon>
        <taxon>Flavobacteriia</taxon>
        <taxon>Flavobacteriales</taxon>
        <taxon>Flavobacteriaceae</taxon>
        <taxon>Kordia</taxon>
    </lineage>
</organism>
<protein>
    <recommendedName>
        <fullName evidence="3">Bacteriocin</fullName>
    </recommendedName>
</protein>
<evidence type="ECO:0008006" key="3">
    <source>
        <dbReference type="Google" id="ProtNLM"/>
    </source>
</evidence>
<reference evidence="1 2" key="1">
    <citation type="submission" date="2020-07" db="EMBL/GenBank/DDBJ databases">
        <title>Description of Kordia aestuariivivens sp. nov., isolated from a tidal flat.</title>
        <authorList>
            <person name="Park S."/>
            <person name="Yoon J.-H."/>
        </authorList>
    </citation>
    <scope>NUCLEOTIDE SEQUENCE [LARGE SCALE GENOMIC DNA]</scope>
    <source>
        <strain evidence="1 2">YSTF-M3</strain>
    </source>
</reference>
<comment type="caution">
    <text evidence="1">The sequence shown here is derived from an EMBL/GenBank/DDBJ whole genome shotgun (WGS) entry which is preliminary data.</text>
</comment>
<evidence type="ECO:0000313" key="2">
    <source>
        <dbReference type="Proteomes" id="UP000619238"/>
    </source>
</evidence>
<proteinExistence type="predicted"/>
<dbReference type="Proteomes" id="UP000619238">
    <property type="component" value="Unassembled WGS sequence"/>
</dbReference>
<gene>
    <name evidence="1" type="ORF">H2O64_01060</name>
</gene>
<sequence length="81" mass="8674">MKKQKKLNLGKIKIAGVNIINSLVGGVTTHCPTGDQPHEPTCTCANSFECDTYKYCPTTIKTVSESDVCGGDGETRDHAIC</sequence>
<accession>A0ABR7Q3Y3</accession>
<dbReference type="EMBL" id="JACGWS010000001">
    <property type="protein sequence ID" value="MBC8753238.1"/>
    <property type="molecule type" value="Genomic_DNA"/>
</dbReference>
<keyword evidence="2" id="KW-1185">Reference proteome</keyword>